<gene>
    <name evidence="1" type="ORF">C942_02476</name>
</gene>
<protein>
    <submittedName>
        <fullName evidence="1">Peptidase M42 family protein</fullName>
    </submittedName>
</protein>
<evidence type="ECO:0000313" key="1">
    <source>
        <dbReference type="EMBL" id="ELR64452.1"/>
    </source>
</evidence>
<keyword evidence="2" id="KW-1185">Reference proteome</keyword>
<accession>L8JAG3</accession>
<comment type="caution">
    <text evidence="1">The sequence shown here is derived from an EMBL/GenBank/DDBJ whole genome shotgun (WGS) entry which is preliminary data.</text>
</comment>
<sequence length="46" mass="4831">MGELKPDVLIATDVNHNYEAAPGIGNRKMPPLKMGDAFTIGCGSVT</sequence>
<dbReference type="Proteomes" id="UP000011134">
    <property type="component" value="Unassembled WGS sequence"/>
</dbReference>
<evidence type="ECO:0000313" key="2">
    <source>
        <dbReference type="Proteomes" id="UP000011134"/>
    </source>
</evidence>
<dbReference type="EMBL" id="AMZO01000026">
    <property type="protein sequence ID" value="ELR64452.1"/>
    <property type="molecule type" value="Genomic_DNA"/>
</dbReference>
<proteinExistence type="predicted"/>
<dbReference type="PATRIC" id="fig|1056511.3.peg.3550"/>
<reference evidence="1 2" key="1">
    <citation type="submission" date="2012-12" db="EMBL/GenBank/DDBJ databases">
        <title>Genome Assembly of Photobacterium sp. AK15.</title>
        <authorList>
            <person name="Khatri I."/>
            <person name="Vaidya B."/>
            <person name="Srinivas T.N.R."/>
            <person name="Subramanian S."/>
            <person name="Pinnaka A."/>
        </authorList>
    </citation>
    <scope>NUCLEOTIDE SEQUENCE [LARGE SCALE GENOMIC DNA]</scope>
    <source>
        <strain evidence="1 2">AK15</strain>
    </source>
</reference>
<name>L8JAG3_9GAMM</name>
<dbReference type="AlphaFoldDB" id="L8JAG3"/>
<organism evidence="1 2">
    <name type="scientific">Photobacterium marinum</name>
    <dbReference type="NCBI Taxonomy" id="1056511"/>
    <lineage>
        <taxon>Bacteria</taxon>
        <taxon>Pseudomonadati</taxon>
        <taxon>Pseudomonadota</taxon>
        <taxon>Gammaproteobacteria</taxon>
        <taxon>Vibrionales</taxon>
        <taxon>Vibrionaceae</taxon>
        <taxon>Photobacterium</taxon>
    </lineage>
</organism>